<dbReference type="AlphaFoldDB" id="A0A3S0NT07"/>
<gene>
    <name evidence="11" type="ORF">EJ062_11050</name>
    <name evidence="10" type="ORF">F2P40_00430</name>
</gene>
<feature type="transmembrane region" description="Helical" evidence="8">
    <location>
        <begin position="20"/>
        <end position="51"/>
    </location>
</feature>
<evidence type="ECO:0000256" key="6">
    <source>
        <dbReference type="ARBA" id="ARBA00023136"/>
    </source>
</evidence>
<dbReference type="Pfam" id="PF26002">
    <property type="entry name" value="Beta-barrel_AprE"/>
    <property type="match status" value="1"/>
</dbReference>
<comment type="caution">
    <text evidence="10">The sequence shown here is derived from an EMBL/GenBank/DDBJ whole genome shotgun (WGS) entry which is preliminary data.</text>
</comment>
<dbReference type="InterPro" id="IPR006144">
    <property type="entry name" value="Secretion_HlyD_CS"/>
</dbReference>
<evidence type="ECO:0000256" key="1">
    <source>
        <dbReference type="ARBA" id="ARBA00004167"/>
    </source>
</evidence>
<protein>
    <submittedName>
        <fullName evidence="10">HlyD family efflux transporter periplasmic adaptor subunit</fullName>
    </submittedName>
</protein>
<dbReference type="PANTHER" id="PTHR30386:SF28">
    <property type="entry name" value="EXPORTED PROTEIN"/>
    <property type="match status" value="1"/>
</dbReference>
<comment type="subcellular location">
    <subcellularLocation>
        <location evidence="1">Membrane</location>
        <topology evidence="1">Single-pass membrane protein</topology>
    </subcellularLocation>
</comment>
<dbReference type="PANTHER" id="PTHR30386">
    <property type="entry name" value="MEMBRANE FUSION SUBUNIT OF EMRAB-TOLC MULTIDRUG EFFLUX PUMP"/>
    <property type="match status" value="1"/>
</dbReference>
<dbReference type="Proteomes" id="UP000461234">
    <property type="component" value="Unassembled WGS sequence"/>
</dbReference>
<evidence type="ECO:0000256" key="2">
    <source>
        <dbReference type="ARBA" id="ARBA00009477"/>
    </source>
</evidence>
<sequence length="424" mass="48595">MLKNNGLFRKEVFESRKNRFVGNVIVSVPITFKMLALIFGLMGLALLIFIFSGEFTKKVRVSGQIMPNDGFVKIYSTRTSIVKDVYVKENDFVKVGQNLLHINNSFFLEDNKDLYDSISYESNQRIELFSKEIAKEKTIYENKKQNSIKELDYINKEISNANQLFYTTKYKLSVANDVYARYKIAHRNNAASLDEVQIKESQTLDLKNQLKQIESELDSLKENLRNKKFEILSLEQEHLKHLTQLQREGSEINQEKIQSQSNSDQILKSPIDGKISIINIEKGQTIELNKILMSIVPTNTKLVCFLYVPSNAIGFIKPNTEVSIRYVAFPYQKFGLAKAKVLSISETPIPYQDLNSLGLIPMQGITSNEPVYIIKASLDKQTITAYGEEVNLKVGMLLEADIKLEKRKIYEWILEPLYTVTGNI</sequence>
<keyword evidence="5 8" id="KW-1133">Transmembrane helix</keyword>
<dbReference type="Gene3D" id="2.40.50.100">
    <property type="match status" value="1"/>
</dbReference>
<reference evidence="11 12" key="1">
    <citation type="submission" date="2018-12" db="EMBL/GenBank/DDBJ databases">
        <title>Draft Genome Sequences Human Pathogenic Acinetobacter baumannii Strains.</title>
        <authorList>
            <person name="Madhi M."/>
            <person name="Ronco T."/>
            <person name="Olsen R.H."/>
            <person name="Hassani A."/>
        </authorList>
    </citation>
    <scope>NUCLEOTIDE SEQUENCE [LARGE SCALE GENOMIC DNA]</scope>
    <source>
        <strain evidence="11 12">AB3</strain>
    </source>
</reference>
<evidence type="ECO:0000256" key="7">
    <source>
        <dbReference type="SAM" id="Coils"/>
    </source>
</evidence>
<keyword evidence="6 8" id="KW-0472">Membrane</keyword>
<evidence type="ECO:0000256" key="3">
    <source>
        <dbReference type="ARBA" id="ARBA00022448"/>
    </source>
</evidence>
<reference evidence="10 13" key="2">
    <citation type="submission" date="2019-10" db="EMBL/GenBank/DDBJ databases">
        <title>Genetic environment of the oxa23 gene and comparative analysis of carbapenem resistant Acinetobacter baumannii isolates belonging to global clone 1, lineage 2 recovered in a burns hospital outbreak in 2012-2013.</title>
        <authorList>
            <person name="Douraghi M."/>
            <person name="Aris P."/>
            <person name="Kenyon J."/>
            <person name="Hamidian M."/>
        </authorList>
    </citation>
    <scope>NUCLEOTIDE SEQUENCE [LARGE SCALE GENOMIC DNA]</scope>
    <source>
        <strain evidence="10 13">ABS103</strain>
    </source>
</reference>
<organism evidence="10 13">
    <name type="scientific">Acinetobacter baumannii</name>
    <dbReference type="NCBI Taxonomy" id="470"/>
    <lineage>
        <taxon>Bacteria</taxon>
        <taxon>Pseudomonadati</taxon>
        <taxon>Pseudomonadota</taxon>
        <taxon>Gammaproteobacteria</taxon>
        <taxon>Moraxellales</taxon>
        <taxon>Moraxellaceae</taxon>
        <taxon>Acinetobacter</taxon>
        <taxon>Acinetobacter calcoaceticus/baumannii complex</taxon>
    </lineage>
</organism>
<dbReference type="GO" id="GO:0009306">
    <property type="term" value="P:protein secretion"/>
    <property type="evidence" value="ECO:0007669"/>
    <property type="project" value="InterPro"/>
</dbReference>
<dbReference type="EMBL" id="WIOC01000001">
    <property type="protein sequence ID" value="MQR47816.1"/>
    <property type="molecule type" value="Genomic_DNA"/>
</dbReference>
<feature type="domain" description="AprE-like beta-barrel" evidence="9">
    <location>
        <begin position="305"/>
        <end position="404"/>
    </location>
</feature>
<evidence type="ECO:0000259" key="9">
    <source>
        <dbReference type="Pfam" id="PF26002"/>
    </source>
</evidence>
<dbReference type="InterPro" id="IPR058982">
    <property type="entry name" value="Beta-barrel_AprE"/>
</dbReference>
<accession>A0A3S0NT07</accession>
<feature type="coiled-coil region" evidence="7">
    <location>
        <begin position="196"/>
        <end position="237"/>
    </location>
</feature>
<evidence type="ECO:0000313" key="11">
    <source>
        <dbReference type="EMBL" id="RTQ80212.1"/>
    </source>
</evidence>
<dbReference type="PROSITE" id="PS00543">
    <property type="entry name" value="HLYD_FAMILY"/>
    <property type="match status" value="1"/>
</dbReference>
<evidence type="ECO:0000313" key="13">
    <source>
        <dbReference type="Proteomes" id="UP000461234"/>
    </source>
</evidence>
<comment type="similarity">
    <text evidence="2">Belongs to the membrane fusion protein (MFP) (TC 8.A.1) family.</text>
</comment>
<name>A0A3S0NT07_ACIBA</name>
<dbReference type="EMBL" id="RXLU01000062">
    <property type="protein sequence ID" value="RTQ80212.1"/>
    <property type="molecule type" value="Genomic_DNA"/>
</dbReference>
<keyword evidence="7" id="KW-0175">Coiled coil</keyword>
<evidence type="ECO:0000256" key="8">
    <source>
        <dbReference type="SAM" id="Phobius"/>
    </source>
</evidence>
<dbReference type="Proteomes" id="UP000268239">
    <property type="component" value="Unassembled WGS sequence"/>
</dbReference>
<evidence type="ECO:0000256" key="5">
    <source>
        <dbReference type="ARBA" id="ARBA00022989"/>
    </source>
</evidence>
<proteinExistence type="inferred from homology"/>
<keyword evidence="3" id="KW-0813">Transport</keyword>
<evidence type="ECO:0000256" key="4">
    <source>
        <dbReference type="ARBA" id="ARBA00022692"/>
    </source>
</evidence>
<dbReference type="PRINTS" id="PR01490">
    <property type="entry name" value="RTXTOXIND"/>
</dbReference>
<keyword evidence="4 8" id="KW-0812">Transmembrane</keyword>
<evidence type="ECO:0000313" key="10">
    <source>
        <dbReference type="EMBL" id="MQR47816.1"/>
    </source>
</evidence>
<evidence type="ECO:0000313" key="12">
    <source>
        <dbReference type="Proteomes" id="UP000268239"/>
    </source>
</evidence>
<dbReference type="InterPro" id="IPR050739">
    <property type="entry name" value="MFP"/>
</dbReference>
<dbReference type="GO" id="GO:0016020">
    <property type="term" value="C:membrane"/>
    <property type="evidence" value="ECO:0007669"/>
    <property type="project" value="UniProtKB-SubCell"/>
</dbReference>